<reference evidence="10" key="1">
    <citation type="journal article" date="2018" name="Gigascience">
        <title>Genome assembly of the Pink Ipe (Handroanthus impetiginosus, Bignoniaceae), a highly valued, ecologically keystone Neotropical timber forest tree.</title>
        <authorList>
            <person name="Silva-Junior O.B."/>
            <person name="Grattapaglia D."/>
            <person name="Novaes E."/>
            <person name="Collevatti R.G."/>
        </authorList>
    </citation>
    <scope>NUCLEOTIDE SEQUENCE [LARGE SCALE GENOMIC DNA]</scope>
    <source>
        <strain evidence="10">cv. UFG-1</strain>
    </source>
</reference>
<dbReference type="InterPro" id="IPR033917">
    <property type="entry name" value="ML_PG-PI_TP"/>
</dbReference>
<dbReference type="FunFam" id="2.60.40.770:FF:000002">
    <property type="entry name" value="putative phosphatidylglycerol/phosphatidylinositol transfer protein DDB_G0282179"/>
    <property type="match status" value="1"/>
</dbReference>
<evidence type="ECO:0000256" key="3">
    <source>
        <dbReference type="ARBA" id="ARBA00011245"/>
    </source>
</evidence>
<comment type="function">
    <text evidence="1">Catalyzes the intermembrane transfer of phosphatidylglycerol and phosphatidylinositol.</text>
</comment>
<dbReference type="AlphaFoldDB" id="A0A2G9G936"/>
<keyword evidence="6" id="KW-0445">Lipid transport</keyword>
<evidence type="ECO:0000256" key="4">
    <source>
        <dbReference type="ARBA" id="ARBA00022448"/>
    </source>
</evidence>
<feature type="chain" id="PRO_5013553658" description="MD-2-related lipid-recognition domain-containing protein" evidence="7">
    <location>
        <begin position="24"/>
        <end position="156"/>
    </location>
</feature>
<dbReference type="Pfam" id="PF02221">
    <property type="entry name" value="E1_DerP2_DerF2"/>
    <property type="match status" value="1"/>
</dbReference>
<name>A0A2G9G936_9LAMI</name>
<feature type="signal peptide" evidence="7">
    <location>
        <begin position="1"/>
        <end position="23"/>
    </location>
</feature>
<organism evidence="9 10">
    <name type="scientific">Handroanthus impetiginosus</name>
    <dbReference type="NCBI Taxonomy" id="429701"/>
    <lineage>
        <taxon>Eukaryota</taxon>
        <taxon>Viridiplantae</taxon>
        <taxon>Streptophyta</taxon>
        <taxon>Embryophyta</taxon>
        <taxon>Tracheophyta</taxon>
        <taxon>Spermatophyta</taxon>
        <taxon>Magnoliopsida</taxon>
        <taxon>eudicotyledons</taxon>
        <taxon>Gunneridae</taxon>
        <taxon>Pentapetalae</taxon>
        <taxon>asterids</taxon>
        <taxon>lamiids</taxon>
        <taxon>Lamiales</taxon>
        <taxon>Bignoniaceae</taxon>
        <taxon>Crescentiina</taxon>
        <taxon>Tabebuia alliance</taxon>
        <taxon>Handroanthus</taxon>
    </lineage>
</organism>
<keyword evidence="4" id="KW-0813">Transport</keyword>
<feature type="domain" description="MD-2-related lipid-recognition" evidence="8">
    <location>
        <begin position="28"/>
        <end position="143"/>
    </location>
</feature>
<comment type="caution">
    <text evidence="9">The sequence shown here is derived from an EMBL/GenBank/DDBJ whole genome shotgun (WGS) entry which is preliminary data.</text>
</comment>
<dbReference type="PANTHER" id="PTHR11306:SF0">
    <property type="entry name" value="PHOSPHATIDYLGLYCEROL_PHOSPHATIDYLINOSITOL TRANSFER PROTEIN"/>
    <property type="match status" value="1"/>
</dbReference>
<evidence type="ECO:0000313" key="9">
    <source>
        <dbReference type="EMBL" id="PIN01732.1"/>
    </source>
</evidence>
<proteinExistence type="inferred from homology"/>
<comment type="similarity">
    <text evidence="2">Belongs to the NPC2 family.</text>
</comment>
<dbReference type="SMART" id="SM00737">
    <property type="entry name" value="ML"/>
    <property type="match status" value="1"/>
</dbReference>
<accession>A0A2G9G936</accession>
<dbReference type="STRING" id="429701.A0A2G9G936"/>
<keyword evidence="5 7" id="KW-0732">Signal</keyword>
<dbReference type="InterPro" id="IPR039670">
    <property type="entry name" value="NPC2-like"/>
</dbReference>
<dbReference type="PANTHER" id="PTHR11306">
    <property type="entry name" value="NIEMANN PICK TYPE C2 PROTEIN NPC2-RELATED"/>
    <property type="match status" value="1"/>
</dbReference>
<dbReference type="GO" id="GO:0032934">
    <property type="term" value="F:sterol binding"/>
    <property type="evidence" value="ECO:0007669"/>
    <property type="project" value="InterPro"/>
</dbReference>
<comment type="subunit">
    <text evidence="3">Monomer.</text>
</comment>
<evidence type="ECO:0000259" key="8">
    <source>
        <dbReference type="SMART" id="SM00737"/>
    </source>
</evidence>
<evidence type="ECO:0000313" key="10">
    <source>
        <dbReference type="Proteomes" id="UP000231279"/>
    </source>
</evidence>
<dbReference type="Proteomes" id="UP000231279">
    <property type="component" value="Unassembled WGS sequence"/>
</dbReference>
<dbReference type="SUPFAM" id="SSF81296">
    <property type="entry name" value="E set domains"/>
    <property type="match status" value="1"/>
</dbReference>
<evidence type="ECO:0000256" key="5">
    <source>
        <dbReference type="ARBA" id="ARBA00022729"/>
    </source>
</evidence>
<protein>
    <recommendedName>
        <fullName evidence="8">MD-2-related lipid-recognition domain-containing protein</fullName>
    </recommendedName>
</protein>
<keyword evidence="10" id="KW-1185">Reference proteome</keyword>
<dbReference type="InterPro" id="IPR014756">
    <property type="entry name" value="Ig_E-set"/>
</dbReference>
<evidence type="ECO:0000256" key="7">
    <source>
        <dbReference type="SAM" id="SignalP"/>
    </source>
</evidence>
<dbReference type="EMBL" id="NKXS01006279">
    <property type="protein sequence ID" value="PIN01732.1"/>
    <property type="molecule type" value="Genomic_DNA"/>
</dbReference>
<dbReference type="InterPro" id="IPR003172">
    <property type="entry name" value="ML_dom"/>
</dbReference>
<dbReference type="GO" id="GO:0032366">
    <property type="term" value="P:intracellular sterol transport"/>
    <property type="evidence" value="ECO:0007669"/>
    <property type="project" value="InterPro"/>
</dbReference>
<evidence type="ECO:0000256" key="2">
    <source>
        <dbReference type="ARBA" id="ARBA00006370"/>
    </source>
</evidence>
<dbReference type="Gene3D" id="2.60.40.770">
    <property type="match status" value="1"/>
</dbReference>
<dbReference type="OrthoDB" id="6409159at2759"/>
<evidence type="ECO:0000256" key="6">
    <source>
        <dbReference type="ARBA" id="ARBA00023055"/>
    </source>
</evidence>
<gene>
    <name evidence="9" type="ORF">CDL12_25757</name>
</gene>
<sequence length="156" mass="17145">MAQLEPLVAFLFTLCLIVPLISSKSIDVEYCDENADYAVKVSGVEISPYPVSRGKKTTFSVAAYADKVISGGKLKIDVSYFGFHVHNENHDLCKETSCPVSVGEFVLSHTLKLPGITPPGSYTFRMSMEDENKKQLTCITFEFSIGFGAQQAFSDI</sequence>
<evidence type="ECO:0000256" key="1">
    <source>
        <dbReference type="ARBA" id="ARBA00002053"/>
    </source>
</evidence>
<dbReference type="CDD" id="cd00917">
    <property type="entry name" value="PG-PI_TP"/>
    <property type="match status" value="1"/>
</dbReference>